<dbReference type="Proteomes" id="UP000799324">
    <property type="component" value="Unassembled WGS sequence"/>
</dbReference>
<sequence length="63" mass="7291">MECSKGPWRSKAGHKLVVVNMMANRSTLSVLLYECRTLRLERPTIDCSVSAFPRVLWEYKQTC</sequence>
<dbReference type="EMBL" id="MU004379">
    <property type="protein sequence ID" value="KAF2653543.1"/>
    <property type="molecule type" value="Genomic_DNA"/>
</dbReference>
<protein>
    <submittedName>
        <fullName evidence="1">Uncharacterized protein</fullName>
    </submittedName>
</protein>
<gene>
    <name evidence="1" type="ORF">K491DRAFT_694599</name>
</gene>
<evidence type="ECO:0000313" key="1">
    <source>
        <dbReference type="EMBL" id="KAF2653543.1"/>
    </source>
</evidence>
<accession>A0A6A6T3S1</accession>
<reference evidence="1" key="1">
    <citation type="journal article" date="2020" name="Stud. Mycol.">
        <title>101 Dothideomycetes genomes: a test case for predicting lifestyles and emergence of pathogens.</title>
        <authorList>
            <person name="Haridas S."/>
            <person name="Albert R."/>
            <person name="Binder M."/>
            <person name="Bloem J."/>
            <person name="Labutti K."/>
            <person name="Salamov A."/>
            <person name="Andreopoulos B."/>
            <person name="Baker S."/>
            <person name="Barry K."/>
            <person name="Bills G."/>
            <person name="Bluhm B."/>
            <person name="Cannon C."/>
            <person name="Castanera R."/>
            <person name="Culley D."/>
            <person name="Daum C."/>
            <person name="Ezra D."/>
            <person name="Gonzalez J."/>
            <person name="Henrissat B."/>
            <person name="Kuo A."/>
            <person name="Liang C."/>
            <person name="Lipzen A."/>
            <person name="Lutzoni F."/>
            <person name="Magnuson J."/>
            <person name="Mondo S."/>
            <person name="Nolan M."/>
            <person name="Ohm R."/>
            <person name="Pangilinan J."/>
            <person name="Park H.-J."/>
            <person name="Ramirez L."/>
            <person name="Alfaro M."/>
            <person name="Sun H."/>
            <person name="Tritt A."/>
            <person name="Yoshinaga Y."/>
            <person name="Zwiers L.-H."/>
            <person name="Turgeon B."/>
            <person name="Goodwin S."/>
            <person name="Spatafora J."/>
            <person name="Crous P."/>
            <person name="Grigoriev I."/>
        </authorList>
    </citation>
    <scope>NUCLEOTIDE SEQUENCE</scope>
    <source>
        <strain evidence="1">CBS 122681</strain>
    </source>
</reference>
<organism evidence="1 2">
    <name type="scientific">Lophiostoma macrostomum CBS 122681</name>
    <dbReference type="NCBI Taxonomy" id="1314788"/>
    <lineage>
        <taxon>Eukaryota</taxon>
        <taxon>Fungi</taxon>
        <taxon>Dikarya</taxon>
        <taxon>Ascomycota</taxon>
        <taxon>Pezizomycotina</taxon>
        <taxon>Dothideomycetes</taxon>
        <taxon>Pleosporomycetidae</taxon>
        <taxon>Pleosporales</taxon>
        <taxon>Lophiostomataceae</taxon>
        <taxon>Lophiostoma</taxon>
    </lineage>
</organism>
<keyword evidence="2" id="KW-1185">Reference proteome</keyword>
<name>A0A6A6T3S1_9PLEO</name>
<proteinExistence type="predicted"/>
<evidence type="ECO:0000313" key="2">
    <source>
        <dbReference type="Proteomes" id="UP000799324"/>
    </source>
</evidence>
<dbReference type="AlphaFoldDB" id="A0A6A6T3S1"/>